<dbReference type="SUPFAM" id="SSF55144">
    <property type="entry name" value="LigT-like"/>
    <property type="match status" value="1"/>
</dbReference>
<dbReference type="EMBL" id="JAVREQ010000004">
    <property type="protein sequence ID" value="MDT0378430.1"/>
    <property type="molecule type" value="Genomic_DNA"/>
</dbReference>
<proteinExistence type="inferred from homology"/>
<evidence type="ECO:0000256" key="1">
    <source>
        <dbReference type="ARBA" id="ARBA00022801"/>
    </source>
</evidence>
<name>A0ABU2NNS9_9ACTN</name>
<protein>
    <recommendedName>
        <fullName evidence="2">RNA 2',3'-cyclic phosphodiesterase</fullName>
        <shortName evidence="2">RNA 2',3'-CPDase</shortName>
        <ecNumber evidence="2">3.1.4.58</ecNumber>
    </recommendedName>
</protein>
<dbReference type="EC" id="3.1.4.58" evidence="2"/>
<evidence type="ECO:0000313" key="4">
    <source>
        <dbReference type="EMBL" id="MDT0378430.1"/>
    </source>
</evidence>
<dbReference type="Pfam" id="PF02834">
    <property type="entry name" value="LigT_PEase"/>
    <property type="match status" value="2"/>
</dbReference>
<reference evidence="5" key="1">
    <citation type="submission" date="2023-07" db="EMBL/GenBank/DDBJ databases">
        <title>30 novel species of actinomycetes from the DSMZ collection.</title>
        <authorList>
            <person name="Nouioui I."/>
        </authorList>
    </citation>
    <scope>NUCLEOTIDE SEQUENCE [LARGE SCALE GENOMIC DNA]</scope>
    <source>
        <strain evidence="5">DSM 42041</strain>
    </source>
</reference>
<comment type="caution">
    <text evidence="4">The sequence shown here is derived from an EMBL/GenBank/DDBJ whole genome shotgun (WGS) entry which is preliminary data.</text>
</comment>
<comment type="function">
    <text evidence="2">Hydrolyzes RNA 2',3'-cyclic phosphodiester to an RNA 2'-phosphomonoester.</text>
</comment>
<dbReference type="Gene3D" id="3.90.1140.10">
    <property type="entry name" value="Cyclic phosphodiesterase"/>
    <property type="match status" value="1"/>
</dbReference>
<organism evidence="4 5">
    <name type="scientific">Streptomyces hazeniae</name>
    <dbReference type="NCBI Taxonomy" id="3075538"/>
    <lineage>
        <taxon>Bacteria</taxon>
        <taxon>Bacillati</taxon>
        <taxon>Actinomycetota</taxon>
        <taxon>Actinomycetes</taxon>
        <taxon>Kitasatosporales</taxon>
        <taxon>Streptomycetaceae</taxon>
        <taxon>Streptomyces</taxon>
    </lineage>
</organism>
<keyword evidence="5" id="KW-1185">Reference proteome</keyword>
<dbReference type="RefSeq" id="WP_311672324.1">
    <property type="nucleotide sequence ID" value="NZ_JAVREQ010000004.1"/>
</dbReference>
<accession>A0ABU2NNS9</accession>
<dbReference type="PANTHER" id="PTHR35561">
    <property type="entry name" value="RNA 2',3'-CYCLIC PHOSPHODIESTERASE"/>
    <property type="match status" value="1"/>
</dbReference>
<sequence>MRLFAALLPPDPAVAALAGAVAPLHGLPGADRLRWTHREGWHFTLAFYGEVDAAHTLPDLRERLARAARRSSPLQLRLSGAGRFGDRALWVGADGDRRALERLAQAAQAAGRRSGVQSEAGRPFRAHLTLARSRGRARGPSDGAATDLRPYVEALGGFESDPWTAPELTLVHSRLPASGVPGEQPHYAPIAAWPLGG</sequence>
<dbReference type="Proteomes" id="UP001183414">
    <property type="component" value="Unassembled WGS sequence"/>
</dbReference>
<gene>
    <name evidence="4" type="primary">thpR</name>
    <name evidence="4" type="ORF">RM572_06510</name>
</gene>
<feature type="active site" description="Proton acceptor" evidence="2">
    <location>
        <position position="127"/>
    </location>
</feature>
<dbReference type="HAMAP" id="MF_01940">
    <property type="entry name" value="RNA_CPDase"/>
    <property type="match status" value="1"/>
</dbReference>
<dbReference type="InterPro" id="IPR004175">
    <property type="entry name" value="RNA_CPDase"/>
</dbReference>
<evidence type="ECO:0000259" key="3">
    <source>
        <dbReference type="Pfam" id="PF02834"/>
    </source>
</evidence>
<dbReference type="InterPro" id="IPR014051">
    <property type="entry name" value="Phosphoesterase_HXTX"/>
</dbReference>
<comment type="catalytic activity">
    <reaction evidence="2">
        <text>a 3'-end 2',3'-cyclophospho-ribonucleotide-RNA + H2O = a 3'-end 2'-phospho-ribonucleotide-RNA + H(+)</text>
        <dbReference type="Rhea" id="RHEA:11828"/>
        <dbReference type="Rhea" id="RHEA-COMP:10464"/>
        <dbReference type="Rhea" id="RHEA-COMP:17353"/>
        <dbReference type="ChEBI" id="CHEBI:15377"/>
        <dbReference type="ChEBI" id="CHEBI:15378"/>
        <dbReference type="ChEBI" id="CHEBI:83064"/>
        <dbReference type="ChEBI" id="CHEBI:173113"/>
        <dbReference type="EC" id="3.1.4.58"/>
    </reaction>
</comment>
<dbReference type="InterPro" id="IPR009097">
    <property type="entry name" value="Cyclic_Pdiesterase"/>
</dbReference>
<evidence type="ECO:0000313" key="5">
    <source>
        <dbReference type="Proteomes" id="UP001183414"/>
    </source>
</evidence>
<dbReference type="NCBIfam" id="TIGR02258">
    <property type="entry name" value="2_5_ligase"/>
    <property type="match status" value="1"/>
</dbReference>
<feature type="active site" description="Proton donor" evidence="2">
    <location>
        <position position="42"/>
    </location>
</feature>
<feature type="short sequence motif" description="HXTX 2" evidence="2">
    <location>
        <begin position="127"/>
        <end position="130"/>
    </location>
</feature>
<evidence type="ECO:0000256" key="2">
    <source>
        <dbReference type="HAMAP-Rule" id="MF_01940"/>
    </source>
</evidence>
<keyword evidence="1 2" id="KW-0378">Hydrolase</keyword>
<feature type="domain" description="Phosphoesterase HXTX" evidence="3">
    <location>
        <begin position="97"/>
        <end position="180"/>
    </location>
</feature>
<comment type="similarity">
    <text evidence="2">Belongs to the 2H phosphoesterase superfamily. ThpR family.</text>
</comment>
<feature type="short sequence motif" description="HXTX 1" evidence="2">
    <location>
        <begin position="42"/>
        <end position="45"/>
    </location>
</feature>
<feature type="domain" description="Phosphoesterase HXTX" evidence="3">
    <location>
        <begin position="9"/>
        <end position="87"/>
    </location>
</feature>
<dbReference type="PANTHER" id="PTHR35561:SF1">
    <property type="entry name" value="RNA 2',3'-CYCLIC PHOSPHODIESTERASE"/>
    <property type="match status" value="1"/>
</dbReference>